<dbReference type="Proteomes" id="UP001631993">
    <property type="component" value="Unassembled WGS sequence"/>
</dbReference>
<comment type="caution">
    <text evidence="1">The sequence shown here is derived from an EMBL/GenBank/DDBJ whole genome shotgun (WGS) entry which is preliminary data.</text>
</comment>
<name>A0ABW9J188_STRGJ</name>
<protein>
    <submittedName>
        <fullName evidence="1">FAD-dependent oxidoreductase</fullName>
    </submittedName>
</protein>
<dbReference type="SUPFAM" id="SSF51905">
    <property type="entry name" value="FAD/NAD(P)-binding domain"/>
    <property type="match status" value="1"/>
</dbReference>
<dbReference type="RefSeq" id="WP_409098147.1">
    <property type="nucleotide sequence ID" value="NZ_JBJVNE010000564.1"/>
</dbReference>
<evidence type="ECO:0000313" key="1">
    <source>
        <dbReference type="EMBL" id="MFM9653907.1"/>
    </source>
</evidence>
<dbReference type="InterPro" id="IPR036188">
    <property type="entry name" value="FAD/NAD-bd_sf"/>
</dbReference>
<evidence type="ECO:0000313" key="2">
    <source>
        <dbReference type="Proteomes" id="UP001631993"/>
    </source>
</evidence>
<dbReference type="PANTHER" id="PTHR10742">
    <property type="entry name" value="FLAVIN MONOAMINE OXIDASE"/>
    <property type="match status" value="1"/>
</dbReference>
<dbReference type="PANTHER" id="PTHR10742:SF410">
    <property type="entry name" value="LYSINE-SPECIFIC HISTONE DEMETHYLASE 2"/>
    <property type="match status" value="1"/>
</dbReference>
<dbReference type="EMBL" id="JBJVNE010000564">
    <property type="protein sequence ID" value="MFM9653907.1"/>
    <property type="molecule type" value="Genomic_DNA"/>
</dbReference>
<accession>A0ABW9J188</accession>
<proteinExistence type="predicted"/>
<feature type="non-terminal residue" evidence="1">
    <location>
        <position position="68"/>
    </location>
</feature>
<dbReference type="InterPro" id="IPR050281">
    <property type="entry name" value="Flavin_monoamine_oxidase"/>
</dbReference>
<dbReference type="Pfam" id="PF13450">
    <property type="entry name" value="NAD_binding_8"/>
    <property type="match status" value="1"/>
</dbReference>
<dbReference type="Gene3D" id="3.50.50.60">
    <property type="entry name" value="FAD/NAD(P)-binding domain"/>
    <property type="match status" value="1"/>
</dbReference>
<sequence length="68" mass="6793">MTAAVTRPGSEVDVVIVGAGLSGLTAAHRLRQFGLSVRVFEASSRVGGRVASAAVDGVHVDLGGTFVG</sequence>
<organism evidence="1 2">
    <name type="scientific">Streptomyces galilaeus</name>
    <dbReference type="NCBI Taxonomy" id="33899"/>
    <lineage>
        <taxon>Bacteria</taxon>
        <taxon>Bacillati</taxon>
        <taxon>Actinomycetota</taxon>
        <taxon>Actinomycetes</taxon>
        <taxon>Kitasatosporales</taxon>
        <taxon>Streptomycetaceae</taxon>
        <taxon>Streptomyces</taxon>
    </lineage>
</organism>
<dbReference type="PRINTS" id="PR00419">
    <property type="entry name" value="ADXRDTASE"/>
</dbReference>
<gene>
    <name evidence="1" type="ORF">ACKI1S_49030</name>
</gene>
<reference evidence="1 2" key="1">
    <citation type="submission" date="2024-12" db="EMBL/GenBank/DDBJ databases">
        <title>Forecasting of Potato common scab and diversities of Pathogenic streptomyces spp. in china.</title>
        <authorList>
            <person name="Handique U."/>
            <person name="Wu J."/>
        </authorList>
    </citation>
    <scope>NUCLEOTIDE SEQUENCE [LARGE SCALE GENOMIC DNA]</scope>
    <source>
        <strain evidence="1 2">ZRIMU1585</strain>
    </source>
</reference>
<keyword evidence="2" id="KW-1185">Reference proteome</keyword>